<organism evidence="3 4">
    <name type="scientific">Necator americanus</name>
    <name type="common">Human hookworm</name>
    <dbReference type="NCBI Taxonomy" id="51031"/>
    <lineage>
        <taxon>Eukaryota</taxon>
        <taxon>Metazoa</taxon>
        <taxon>Ecdysozoa</taxon>
        <taxon>Nematoda</taxon>
        <taxon>Chromadorea</taxon>
        <taxon>Rhabditida</taxon>
        <taxon>Rhabditina</taxon>
        <taxon>Rhabditomorpha</taxon>
        <taxon>Strongyloidea</taxon>
        <taxon>Ancylostomatidae</taxon>
        <taxon>Bunostominae</taxon>
        <taxon>Necator</taxon>
    </lineage>
</organism>
<dbReference type="PANTHER" id="PTHR12271">
    <property type="entry name" value="POLY A POLYMERASE CID PAP -RELATED"/>
    <property type="match status" value="1"/>
</dbReference>
<keyword evidence="4" id="KW-1185">Reference proteome</keyword>
<feature type="compositionally biased region" description="Basic and acidic residues" evidence="1">
    <location>
        <begin position="10"/>
        <end position="20"/>
    </location>
</feature>
<comment type="caution">
    <text evidence="3">The sequence shown here is derived from an EMBL/GenBank/DDBJ whole genome shotgun (WGS) entry which is preliminary data.</text>
</comment>
<dbReference type="Pfam" id="PF22600">
    <property type="entry name" value="MTPAP-like_central"/>
    <property type="match status" value="1"/>
</dbReference>
<protein>
    <recommendedName>
        <fullName evidence="2">Poly(A) RNA polymerase mitochondrial-like central palm domain-containing protein</fullName>
    </recommendedName>
</protein>
<evidence type="ECO:0000259" key="2">
    <source>
        <dbReference type="Pfam" id="PF22600"/>
    </source>
</evidence>
<dbReference type="SUPFAM" id="SSF81301">
    <property type="entry name" value="Nucleotidyltransferase"/>
    <property type="match status" value="1"/>
</dbReference>
<dbReference type="PANTHER" id="PTHR12271:SF128">
    <property type="entry name" value="PAP-ASSOCIATED DOMAIN-CONTAINING PROTEIN"/>
    <property type="match status" value="1"/>
</dbReference>
<accession>A0ABR1E5I2</accession>
<dbReference type="Proteomes" id="UP001303046">
    <property type="component" value="Unassembled WGS sequence"/>
</dbReference>
<gene>
    <name evidence="3" type="primary">Necator_chrV.g20048</name>
    <name evidence="3" type="ORF">RB195_015256</name>
</gene>
<evidence type="ECO:0000313" key="3">
    <source>
        <dbReference type="EMBL" id="KAK6757321.1"/>
    </source>
</evidence>
<evidence type="ECO:0000313" key="4">
    <source>
        <dbReference type="Proteomes" id="UP001303046"/>
    </source>
</evidence>
<evidence type="ECO:0000256" key="1">
    <source>
        <dbReference type="SAM" id="MobiDB-lite"/>
    </source>
</evidence>
<reference evidence="3 4" key="1">
    <citation type="submission" date="2023-08" db="EMBL/GenBank/DDBJ databases">
        <title>A Necator americanus chromosomal reference genome.</title>
        <authorList>
            <person name="Ilik V."/>
            <person name="Petrzelkova K.J."/>
            <person name="Pardy F."/>
            <person name="Fuh T."/>
            <person name="Niatou-Singa F.S."/>
            <person name="Gouil Q."/>
            <person name="Baker L."/>
            <person name="Ritchie M.E."/>
            <person name="Jex A.R."/>
            <person name="Gazzola D."/>
            <person name="Li H."/>
            <person name="Toshio Fujiwara R."/>
            <person name="Zhan B."/>
            <person name="Aroian R.V."/>
            <person name="Pafco B."/>
            <person name="Schwarz E.M."/>
        </authorList>
    </citation>
    <scope>NUCLEOTIDE SEQUENCE [LARGE SCALE GENOMIC DNA]</scope>
    <source>
        <strain evidence="3 4">Aroian</strain>
        <tissue evidence="3">Whole animal</tissue>
    </source>
</reference>
<dbReference type="EMBL" id="JAVFWL010000005">
    <property type="protein sequence ID" value="KAK6757321.1"/>
    <property type="molecule type" value="Genomic_DNA"/>
</dbReference>
<name>A0ABR1E5I2_NECAM</name>
<sequence>MIQDSDLEEDAARERQESEGHMKYFVEPNEKFIERSTKDFSKFFNNANYARMLDRLSEDIYRYYADNLETREEFLAKMSFMEAIERVIRKRKDWRFKLFPSGSTMTRLASKGSDLDIAFWCPDARQSFPSESEAAFHILQWIRHFLLTDPSIMSEIDHLDYVEAKVPVLRIKCKSGLEVDLSSCTESFVSGIQNSYLIRGFVSLRLSASCLPFGSIHCINRT</sequence>
<dbReference type="Gene3D" id="3.30.460.10">
    <property type="entry name" value="Beta Polymerase, domain 2"/>
    <property type="match status" value="1"/>
</dbReference>
<proteinExistence type="predicted"/>
<dbReference type="InterPro" id="IPR054708">
    <property type="entry name" value="MTPAP-like_central"/>
</dbReference>
<dbReference type="InterPro" id="IPR043519">
    <property type="entry name" value="NT_sf"/>
</dbReference>
<feature type="domain" description="Poly(A) RNA polymerase mitochondrial-like central palm" evidence="2">
    <location>
        <begin position="56"/>
        <end position="201"/>
    </location>
</feature>
<feature type="region of interest" description="Disordered" evidence="1">
    <location>
        <begin position="1"/>
        <end position="20"/>
    </location>
</feature>